<name>A0A3M7RY05_BRAPC</name>
<gene>
    <name evidence="1" type="ORF">BpHYR1_011091</name>
</gene>
<comment type="caution">
    <text evidence="1">The sequence shown here is derived from an EMBL/GenBank/DDBJ whole genome shotgun (WGS) entry which is preliminary data.</text>
</comment>
<keyword evidence="2" id="KW-1185">Reference proteome</keyword>
<proteinExistence type="predicted"/>
<evidence type="ECO:0000313" key="1">
    <source>
        <dbReference type="EMBL" id="RNA28441.1"/>
    </source>
</evidence>
<reference evidence="1 2" key="1">
    <citation type="journal article" date="2018" name="Sci. Rep.">
        <title>Genomic signatures of local adaptation to the degree of environmental predictability in rotifers.</title>
        <authorList>
            <person name="Franch-Gras L."/>
            <person name="Hahn C."/>
            <person name="Garcia-Roger E.M."/>
            <person name="Carmona M.J."/>
            <person name="Serra M."/>
            <person name="Gomez A."/>
        </authorList>
    </citation>
    <scope>NUCLEOTIDE SEQUENCE [LARGE SCALE GENOMIC DNA]</scope>
    <source>
        <strain evidence="1">HYR1</strain>
    </source>
</reference>
<accession>A0A3M7RY05</accession>
<dbReference type="Proteomes" id="UP000276133">
    <property type="component" value="Unassembled WGS sequence"/>
</dbReference>
<sequence length="68" mass="7867">MFNLLWKVVDLQTEFKKLKDSKPEILIADKAKAITTGSLQNANNLYNSSSLIQQKNKRKLINFNMKKI</sequence>
<dbReference type="EMBL" id="REGN01002395">
    <property type="protein sequence ID" value="RNA28441.1"/>
    <property type="molecule type" value="Genomic_DNA"/>
</dbReference>
<dbReference type="AlphaFoldDB" id="A0A3M7RY05"/>
<protein>
    <submittedName>
        <fullName evidence="1">Uncharacterized protein</fullName>
    </submittedName>
</protein>
<evidence type="ECO:0000313" key="2">
    <source>
        <dbReference type="Proteomes" id="UP000276133"/>
    </source>
</evidence>
<organism evidence="1 2">
    <name type="scientific">Brachionus plicatilis</name>
    <name type="common">Marine rotifer</name>
    <name type="synonym">Brachionus muelleri</name>
    <dbReference type="NCBI Taxonomy" id="10195"/>
    <lineage>
        <taxon>Eukaryota</taxon>
        <taxon>Metazoa</taxon>
        <taxon>Spiralia</taxon>
        <taxon>Gnathifera</taxon>
        <taxon>Rotifera</taxon>
        <taxon>Eurotatoria</taxon>
        <taxon>Monogononta</taxon>
        <taxon>Pseudotrocha</taxon>
        <taxon>Ploima</taxon>
        <taxon>Brachionidae</taxon>
        <taxon>Brachionus</taxon>
    </lineage>
</organism>